<gene>
    <name evidence="3" type="ORF">F3N42_14990</name>
</gene>
<evidence type="ECO:0000259" key="2">
    <source>
        <dbReference type="Pfam" id="PF09722"/>
    </source>
</evidence>
<feature type="domain" description="NYN" evidence="1">
    <location>
        <begin position="98"/>
        <end position="187"/>
    </location>
</feature>
<evidence type="ECO:0000259" key="1">
    <source>
        <dbReference type="Pfam" id="PF01936"/>
    </source>
</evidence>
<dbReference type="GO" id="GO:0004540">
    <property type="term" value="F:RNA nuclease activity"/>
    <property type="evidence" value="ECO:0007669"/>
    <property type="project" value="InterPro"/>
</dbReference>
<accession>A0A5N0T4D8</accession>
<dbReference type="AlphaFoldDB" id="A0A5N0T4D8"/>
<dbReference type="InterPro" id="IPR024467">
    <property type="entry name" value="Xre/MbcA/ParS-like_toxin-bd"/>
</dbReference>
<dbReference type="InterPro" id="IPR021139">
    <property type="entry name" value="NYN"/>
</dbReference>
<dbReference type="EMBL" id="VYXP01000013">
    <property type="protein sequence ID" value="KAA9129668.1"/>
    <property type="molecule type" value="Genomic_DNA"/>
</dbReference>
<dbReference type="Proteomes" id="UP000325372">
    <property type="component" value="Unassembled WGS sequence"/>
</dbReference>
<organism evidence="3 4">
    <name type="scientific">Marinihelvus fidelis</name>
    <dbReference type="NCBI Taxonomy" id="2613842"/>
    <lineage>
        <taxon>Bacteria</taxon>
        <taxon>Pseudomonadati</taxon>
        <taxon>Pseudomonadota</taxon>
        <taxon>Gammaproteobacteria</taxon>
        <taxon>Chromatiales</taxon>
        <taxon>Wenzhouxiangellaceae</taxon>
        <taxon>Marinihelvus</taxon>
    </lineage>
</organism>
<keyword evidence="4" id="KW-1185">Reference proteome</keyword>
<sequence length="306" mass="34633">MQNNSLRTRVYVDGYNFYYGCLKGTSFKWLDLVKLFEEQILPSILIPNQSNPPVLAFHDPAVKFFTAKIIERAARSTDSVSSQARYHTALRKTHGQRLELIEGYYAINEAKAKLIDAEDPKKWPRDCSEAPYWKLEEKQSDVNLALNLYHDALTGEIDHAVVVTNDTDVAPAMKFVRSNTNVIVGLIVPSCDNTRKPNTALTDLAHWVRRSVTEKELLKSQLPRVVQGGKRPTSKPVSWYPRPDLLKPALELATQVLGTKVKAFKWLGERNERFNGETPLGLLESNAGARKVMKYMGTYIENIAKD</sequence>
<evidence type="ECO:0000313" key="4">
    <source>
        <dbReference type="Proteomes" id="UP000325372"/>
    </source>
</evidence>
<evidence type="ECO:0000313" key="3">
    <source>
        <dbReference type="EMBL" id="KAA9129668.1"/>
    </source>
</evidence>
<dbReference type="Pfam" id="PF01936">
    <property type="entry name" value="NYN"/>
    <property type="match status" value="1"/>
</dbReference>
<comment type="caution">
    <text evidence="3">The sequence shown here is derived from an EMBL/GenBank/DDBJ whole genome shotgun (WGS) entry which is preliminary data.</text>
</comment>
<reference evidence="3 4" key="1">
    <citation type="submission" date="2019-09" db="EMBL/GenBank/DDBJ databases">
        <title>Wenzhouxiangella sp. Genome sequencing and assembly.</title>
        <authorList>
            <person name="Zhang R."/>
        </authorList>
    </citation>
    <scope>NUCLEOTIDE SEQUENCE [LARGE SCALE GENOMIC DNA]</scope>
    <source>
        <strain evidence="3 4">W260</strain>
    </source>
</reference>
<name>A0A5N0T4D8_9GAMM</name>
<dbReference type="Gene3D" id="3.40.50.1010">
    <property type="entry name" value="5'-nuclease"/>
    <property type="match status" value="1"/>
</dbReference>
<proteinExistence type="predicted"/>
<feature type="domain" description="Antitoxin Xre/MbcA/ParS-like toxin-binding" evidence="2">
    <location>
        <begin position="253"/>
        <end position="296"/>
    </location>
</feature>
<protein>
    <submittedName>
        <fullName evidence="3">DUF2384 domain-containing protein</fullName>
    </submittedName>
</protein>
<dbReference type="Pfam" id="PF09722">
    <property type="entry name" value="Xre_MbcA_ParS_C"/>
    <property type="match status" value="1"/>
</dbReference>
<dbReference type="CDD" id="cd18722">
    <property type="entry name" value="PIN_NicB-like"/>
    <property type="match status" value="1"/>
</dbReference>